<gene>
    <name evidence="1" type="ORF">GALMADRAFT_241627</name>
</gene>
<sequence>MNRTQASISDKIYAVIGGKSPGVQSTSPWVPGSKYESITWPIVFKCSSTQEALAIANVHFLIADIGFTLDAITIARAIWNNQSILEVSRSSILQRPFYPVVWLGPGSQALVYRDYKEDVHQLTVGSTKGVWRRTEFFHEALVYMILRGNKDLLAHYSFEPKPSKSVYPWQLSVSVASQVPRTPSTPSRATTKGQSFSLVTTPASVSRRKYPPVVPCTSVNDISQSLSSFSIATSSMPKDRNKGKAKAAVVHPPEPILPCGADQVWSNIRSLRGIVGQYLDPEDLPDEPYPTFNPLADYYFKTHGYRASTLCKIANLLQAANGDRDIFINDLASRGTAVTEAEWIWHILLTDN</sequence>
<evidence type="ECO:0000313" key="1">
    <source>
        <dbReference type="EMBL" id="KDR81012.1"/>
    </source>
</evidence>
<dbReference type="EMBL" id="KL142371">
    <property type="protein sequence ID" value="KDR81012.1"/>
    <property type="molecule type" value="Genomic_DNA"/>
</dbReference>
<accession>A0A067TFA3</accession>
<name>A0A067TFA3_GALM3</name>
<keyword evidence="2" id="KW-1185">Reference proteome</keyword>
<proteinExistence type="predicted"/>
<evidence type="ECO:0000313" key="2">
    <source>
        <dbReference type="Proteomes" id="UP000027222"/>
    </source>
</evidence>
<reference evidence="2" key="1">
    <citation type="journal article" date="2014" name="Proc. Natl. Acad. Sci. U.S.A.">
        <title>Extensive sampling of basidiomycete genomes demonstrates inadequacy of the white-rot/brown-rot paradigm for wood decay fungi.</title>
        <authorList>
            <person name="Riley R."/>
            <person name="Salamov A.A."/>
            <person name="Brown D.W."/>
            <person name="Nagy L.G."/>
            <person name="Floudas D."/>
            <person name="Held B.W."/>
            <person name="Levasseur A."/>
            <person name="Lombard V."/>
            <person name="Morin E."/>
            <person name="Otillar R."/>
            <person name="Lindquist E.A."/>
            <person name="Sun H."/>
            <person name="LaButti K.M."/>
            <person name="Schmutz J."/>
            <person name="Jabbour D."/>
            <person name="Luo H."/>
            <person name="Baker S.E."/>
            <person name="Pisabarro A.G."/>
            <person name="Walton J.D."/>
            <person name="Blanchette R.A."/>
            <person name="Henrissat B."/>
            <person name="Martin F."/>
            <person name="Cullen D."/>
            <person name="Hibbett D.S."/>
            <person name="Grigoriev I.V."/>
        </authorList>
    </citation>
    <scope>NUCLEOTIDE SEQUENCE [LARGE SCALE GENOMIC DNA]</scope>
    <source>
        <strain evidence="2">CBS 339.88</strain>
    </source>
</reference>
<organism evidence="1 2">
    <name type="scientific">Galerina marginata (strain CBS 339.88)</name>
    <dbReference type="NCBI Taxonomy" id="685588"/>
    <lineage>
        <taxon>Eukaryota</taxon>
        <taxon>Fungi</taxon>
        <taxon>Dikarya</taxon>
        <taxon>Basidiomycota</taxon>
        <taxon>Agaricomycotina</taxon>
        <taxon>Agaricomycetes</taxon>
        <taxon>Agaricomycetidae</taxon>
        <taxon>Agaricales</taxon>
        <taxon>Agaricineae</taxon>
        <taxon>Strophariaceae</taxon>
        <taxon>Galerina</taxon>
    </lineage>
</organism>
<dbReference type="AlphaFoldDB" id="A0A067TFA3"/>
<dbReference type="HOGENOM" id="CLU_787657_0_0_1"/>
<dbReference type="OrthoDB" id="3043484at2759"/>
<dbReference type="Proteomes" id="UP000027222">
    <property type="component" value="Unassembled WGS sequence"/>
</dbReference>
<protein>
    <submittedName>
        <fullName evidence="1">Uncharacterized protein</fullName>
    </submittedName>
</protein>